<dbReference type="Pfam" id="PF01546">
    <property type="entry name" value="Peptidase_M20"/>
    <property type="match status" value="1"/>
</dbReference>
<dbReference type="InterPro" id="IPR036264">
    <property type="entry name" value="Bact_exopeptidase_dim_dom"/>
</dbReference>
<dbReference type="InterPro" id="IPR002933">
    <property type="entry name" value="Peptidase_M20"/>
</dbReference>
<dbReference type="Gene3D" id="3.40.630.10">
    <property type="entry name" value="Zn peptidases"/>
    <property type="match status" value="1"/>
</dbReference>
<dbReference type="PANTHER" id="PTHR11014">
    <property type="entry name" value="PEPTIDASE M20 FAMILY MEMBER"/>
    <property type="match status" value="1"/>
</dbReference>
<comment type="caution">
    <text evidence="2">The sequence shown here is derived from an EMBL/GenBank/DDBJ whole genome shotgun (WGS) entry which is preliminary data.</text>
</comment>
<reference evidence="3" key="1">
    <citation type="journal article" date="2019" name="Int. J. Syst. Evol. Microbiol.">
        <title>The Global Catalogue of Microorganisms (GCM) 10K type strain sequencing project: providing services to taxonomists for standard genome sequencing and annotation.</title>
        <authorList>
            <consortium name="The Broad Institute Genomics Platform"/>
            <consortium name="The Broad Institute Genome Sequencing Center for Infectious Disease"/>
            <person name="Wu L."/>
            <person name="Ma J."/>
        </authorList>
    </citation>
    <scope>NUCLEOTIDE SEQUENCE [LARGE SCALE GENOMIC DNA]</scope>
    <source>
        <strain evidence="3">CGMCC 1.15790</strain>
    </source>
</reference>
<dbReference type="Gene3D" id="3.30.70.360">
    <property type="match status" value="1"/>
</dbReference>
<accession>A0ABW0U4N8</accession>
<keyword evidence="3" id="KW-1185">Reference proteome</keyword>
<dbReference type="NCBIfam" id="TIGR01891">
    <property type="entry name" value="amidohydrolases"/>
    <property type="match status" value="1"/>
</dbReference>
<dbReference type="Pfam" id="PF07687">
    <property type="entry name" value="M20_dimer"/>
    <property type="match status" value="1"/>
</dbReference>
<name>A0ABW0U4N8_9BACI</name>
<evidence type="ECO:0000259" key="1">
    <source>
        <dbReference type="Pfam" id="PF07687"/>
    </source>
</evidence>
<gene>
    <name evidence="2" type="ORF">ACFPTR_02440</name>
</gene>
<proteinExistence type="predicted"/>
<dbReference type="SUPFAM" id="SSF53187">
    <property type="entry name" value="Zn-dependent exopeptidases"/>
    <property type="match status" value="1"/>
</dbReference>
<organism evidence="2 3">
    <name type="scientific">Aliibacillus thermotolerans</name>
    <dbReference type="NCBI Taxonomy" id="1834418"/>
    <lineage>
        <taxon>Bacteria</taxon>
        <taxon>Bacillati</taxon>
        <taxon>Bacillota</taxon>
        <taxon>Bacilli</taxon>
        <taxon>Bacillales</taxon>
        <taxon>Bacillaceae</taxon>
        <taxon>Aliibacillus</taxon>
    </lineage>
</organism>
<dbReference type="InterPro" id="IPR017439">
    <property type="entry name" value="Amidohydrolase"/>
</dbReference>
<feature type="domain" description="Peptidase M20 dimerisation" evidence="1">
    <location>
        <begin position="197"/>
        <end position="291"/>
    </location>
</feature>
<evidence type="ECO:0000313" key="3">
    <source>
        <dbReference type="Proteomes" id="UP001596143"/>
    </source>
</evidence>
<dbReference type="RefSeq" id="WP_270896440.1">
    <property type="nucleotide sequence ID" value="NZ_JBHSPF010000015.1"/>
</dbReference>
<dbReference type="EMBL" id="JBHSPF010000015">
    <property type="protein sequence ID" value="MFC5627752.1"/>
    <property type="molecule type" value="Genomic_DNA"/>
</dbReference>
<dbReference type="PANTHER" id="PTHR11014:SF63">
    <property type="entry name" value="METALLOPEPTIDASE, PUTATIVE (AFU_ORTHOLOGUE AFUA_6G09600)-RELATED"/>
    <property type="match status" value="1"/>
</dbReference>
<dbReference type="PIRSF" id="PIRSF005962">
    <property type="entry name" value="Pept_M20D_amidohydro"/>
    <property type="match status" value="1"/>
</dbReference>
<dbReference type="SUPFAM" id="SSF55031">
    <property type="entry name" value="Bacterial exopeptidase dimerisation domain"/>
    <property type="match status" value="1"/>
</dbReference>
<evidence type="ECO:0000313" key="2">
    <source>
        <dbReference type="EMBL" id="MFC5627752.1"/>
    </source>
</evidence>
<dbReference type="Proteomes" id="UP001596143">
    <property type="component" value="Unassembled WGS sequence"/>
</dbReference>
<dbReference type="InterPro" id="IPR011650">
    <property type="entry name" value="Peptidase_M20_dimer"/>
</dbReference>
<protein>
    <submittedName>
        <fullName evidence="2">Amidohydrolase</fullName>
    </submittedName>
</protein>
<sequence>MYEKEGSRIDALKLSSTVEHYVIQVRRHLHQYPELSMQEEKTIQFVTEELKRMDIPFTIVPDGGIIGKIEGEKPGRTLILRADLDALPMQEADVNLSQRKNVVSKIDGVAHTYGHDAHTAMLLGAADILRQHKESLFGTVLLVFEQGEEIGGGIHQLLEQLKKIGADGIWGIHVKNDLPSGKISVEAGPRMAAVMPFDITLNGKSGHGSRPDLASSPIDCFVDLHARLSQMRLKYLDPLKPATFSIGSVHAGKAANVIPETLRFSGTFRYLHVEQGKEIQRHFRRMLTETCRALDCSFAYNIEPKANHGIVYNDETCANIAEKAVIKAIGSETLAEHPAWMASEPFAIYQQHFPGVFAFLGIYNKEKGTVADHHNVHFDVDEDVLKLGVAVTVQYAIDYLKHFHFQGEMERRGKSDV</sequence>